<reference evidence="2 3" key="1">
    <citation type="submission" date="2020-08" db="EMBL/GenBank/DDBJ databases">
        <title>Sequencing the genomes of 1000 actinobacteria strains.</title>
        <authorList>
            <person name="Klenk H.-P."/>
        </authorList>
    </citation>
    <scope>NUCLEOTIDE SEQUENCE [LARGE SCALE GENOMIC DNA]</scope>
    <source>
        <strain evidence="2 3">DSM 28238</strain>
    </source>
</reference>
<dbReference type="SUPFAM" id="SSF55826">
    <property type="entry name" value="YbaK/ProRS associated domain"/>
    <property type="match status" value="1"/>
</dbReference>
<dbReference type="PANTHER" id="PTHR30411">
    <property type="entry name" value="CYTOPLASMIC PROTEIN"/>
    <property type="match status" value="1"/>
</dbReference>
<dbReference type="AlphaFoldDB" id="A0A7W5Y092"/>
<evidence type="ECO:0000259" key="1">
    <source>
        <dbReference type="Pfam" id="PF04073"/>
    </source>
</evidence>
<dbReference type="CDD" id="cd04333">
    <property type="entry name" value="ProX_deacylase"/>
    <property type="match status" value="1"/>
</dbReference>
<keyword evidence="3" id="KW-1185">Reference proteome</keyword>
<proteinExistence type="predicted"/>
<dbReference type="InterPro" id="IPR036754">
    <property type="entry name" value="YbaK/aa-tRNA-synt-asso_dom_sf"/>
</dbReference>
<dbReference type="PANTHER" id="PTHR30411:SF1">
    <property type="entry name" value="CYTOPLASMIC PROTEIN"/>
    <property type="match status" value="1"/>
</dbReference>
<name>A0A7W5Y092_9MICC</name>
<dbReference type="Pfam" id="PF04073">
    <property type="entry name" value="tRNA_edit"/>
    <property type="match status" value="1"/>
</dbReference>
<organism evidence="2 3">
    <name type="scientific">Garicola koreensis</name>
    <dbReference type="NCBI Taxonomy" id="1262554"/>
    <lineage>
        <taxon>Bacteria</taxon>
        <taxon>Bacillati</taxon>
        <taxon>Actinomycetota</taxon>
        <taxon>Actinomycetes</taxon>
        <taxon>Micrococcales</taxon>
        <taxon>Micrococcaceae</taxon>
        <taxon>Garicola</taxon>
    </lineage>
</organism>
<dbReference type="GO" id="GO:0002161">
    <property type="term" value="F:aminoacyl-tRNA deacylase activity"/>
    <property type="evidence" value="ECO:0007669"/>
    <property type="project" value="InterPro"/>
</dbReference>
<dbReference type="EMBL" id="JACIBT010000001">
    <property type="protein sequence ID" value="MBB3666998.1"/>
    <property type="molecule type" value="Genomic_DNA"/>
</dbReference>
<comment type="caution">
    <text evidence="2">The sequence shown here is derived from an EMBL/GenBank/DDBJ whole genome shotgun (WGS) entry which is preliminary data.</text>
</comment>
<dbReference type="Gene3D" id="3.90.960.10">
    <property type="entry name" value="YbaK/aminoacyl-tRNA synthetase-associated domain"/>
    <property type="match status" value="1"/>
</dbReference>
<dbReference type="InterPro" id="IPR007214">
    <property type="entry name" value="YbaK/aa-tRNA-synth-assoc-dom"/>
</dbReference>
<protein>
    <submittedName>
        <fullName evidence="2">Prolyl-tRNA editing enzyme YbaK/EbsC (Cys-tRNA(Pro) deacylase)</fullName>
    </submittedName>
</protein>
<gene>
    <name evidence="2" type="ORF">FHX47_000591</name>
</gene>
<feature type="domain" description="YbaK/aminoacyl-tRNA synthetase-associated" evidence="1">
    <location>
        <begin position="31"/>
        <end position="146"/>
    </location>
</feature>
<accession>A0A7W5Y092</accession>
<dbReference type="RefSeq" id="WP_183357372.1">
    <property type="nucleotide sequence ID" value="NZ_BAABKR010000001.1"/>
</dbReference>
<evidence type="ECO:0000313" key="2">
    <source>
        <dbReference type="EMBL" id="MBB3666998.1"/>
    </source>
</evidence>
<sequence>MANPQHPSVSHVIADLQRHGLHPEVTWFDDATTTAAAAAEALGIYVGQIANSLVFTLDEEPILVLTSGAHRVDTDWLGPHLGGTIGRASKDVVKAATGQVIGGVAPVGHPHPVRTFVDTALRGYSEVWAAAGHPKTVFPTTYEQMLTITAGTPTAVRP</sequence>
<dbReference type="Proteomes" id="UP000547528">
    <property type="component" value="Unassembled WGS sequence"/>
</dbReference>
<evidence type="ECO:0000313" key="3">
    <source>
        <dbReference type="Proteomes" id="UP000547528"/>
    </source>
</evidence>